<dbReference type="RefSeq" id="WP_075798621.1">
    <property type="nucleotide sequence ID" value="NZ_CP015583.1"/>
</dbReference>
<organism evidence="1 2">
    <name type="scientific">Roseomonas gilardii</name>
    <dbReference type="NCBI Taxonomy" id="257708"/>
    <lineage>
        <taxon>Bacteria</taxon>
        <taxon>Pseudomonadati</taxon>
        <taxon>Pseudomonadota</taxon>
        <taxon>Alphaproteobacteria</taxon>
        <taxon>Acetobacterales</taxon>
        <taxon>Roseomonadaceae</taxon>
        <taxon>Roseomonas</taxon>
    </lineage>
</organism>
<dbReference type="AlphaFoldDB" id="A0A1L7AGD8"/>
<dbReference type="KEGG" id="rgi:RGI145_12440"/>
<protein>
    <submittedName>
        <fullName evidence="1">Uncharacterized protein</fullName>
    </submittedName>
</protein>
<evidence type="ECO:0000313" key="1">
    <source>
        <dbReference type="EMBL" id="APT57801.1"/>
    </source>
</evidence>
<evidence type="ECO:0000313" key="2">
    <source>
        <dbReference type="Proteomes" id="UP000185494"/>
    </source>
</evidence>
<reference evidence="1 2" key="1">
    <citation type="submission" date="2016-05" db="EMBL/GenBank/DDBJ databases">
        <title>Complete Genome and Methylome Analysis of Psychrotrophic Bacterial Isolates from Antarctic Lake Untersee.</title>
        <authorList>
            <person name="Fomenkov A."/>
            <person name="Akimov V.N."/>
            <person name="Vasilyeva L.V."/>
            <person name="Andersen D."/>
            <person name="Vincze T."/>
            <person name="Roberts R.J."/>
        </authorList>
    </citation>
    <scope>NUCLEOTIDE SEQUENCE [LARGE SCALE GENOMIC DNA]</scope>
    <source>
        <strain evidence="1 2">U14-5</strain>
    </source>
</reference>
<proteinExistence type="predicted"/>
<sequence>MPEIHMDPDPYYPDDVLLERALANGTVEKLIATLDNEDLTQIWLNTSTEGVLLVERDFHRLLVMGLEALRENEQPKVTEAMVDAGERALLWANANEPRTDKPLRDKVKLVLAAAFRTMQGSAQA</sequence>
<gene>
    <name evidence="1" type="ORF">RGI145_12440</name>
</gene>
<dbReference type="EMBL" id="CP015583">
    <property type="protein sequence ID" value="APT57801.1"/>
    <property type="molecule type" value="Genomic_DNA"/>
</dbReference>
<dbReference type="Proteomes" id="UP000185494">
    <property type="component" value="Chromosome 1"/>
</dbReference>
<name>A0A1L7AGD8_9PROT</name>
<accession>A0A1L7AGD8</accession>
<dbReference type="STRING" id="257708.RGI145_12440"/>